<protein>
    <submittedName>
        <fullName evidence="2">Uncharacterized protein</fullName>
    </submittedName>
</protein>
<feature type="transmembrane region" description="Helical" evidence="1">
    <location>
        <begin position="228"/>
        <end position="250"/>
    </location>
</feature>
<reference evidence="2 3" key="1">
    <citation type="submission" date="2023-01" db="EMBL/GenBank/DDBJ databases">
        <title>Analysis of 21 Apiospora genomes using comparative genomics revels a genus with tremendous synthesis potential of carbohydrate active enzymes and secondary metabolites.</title>
        <authorList>
            <person name="Sorensen T."/>
        </authorList>
    </citation>
    <scope>NUCLEOTIDE SEQUENCE [LARGE SCALE GENOMIC DNA]</scope>
    <source>
        <strain evidence="2 3">CBS 24483</strain>
    </source>
</reference>
<evidence type="ECO:0000313" key="2">
    <source>
        <dbReference type="EMBL" id="KAK7959561.1"/>
    </source>
</evidence>
<organism evidence="2 3">
    <name type="scientific">Apiospora aurea</name>
    <dbReference type="NCBI Taxonomy" id="335848"/>
    <lineage>
        <taxon>Eukaryota</taxon>
        <taxon>Fungi</taxon>
        <taxon>Dikarya</taxon>
        <taxon>Ascomycota</taxon>
        <taxon>Pezizomycotina</taxon>
        <taxon>Sordariomycetes</taxon>
        <taxon>Xylariomycetidae</taxon>
        <taxon>Amphisphaeriales</taxon>
        <taxon>Apiosporaceae</taxon>
        <taxon>Apiospora</taxon>
    </lineage>
</organism>
<keyword evidence="1" id="KW-0812">Transmembrane</keyword>
<evidence type="ECO:0000313" key="3">
    <source>
        <dbReference type="Proteomes" id="UP001391051"/>
    </source>
</evidence>
<evidence type="ECO:0000256" key="1">
    <source>
        <dbReference type="SAM" id="Phobius"/>
    </source>
</evidence>
<dbReference type="GeneID" id="92073699"/>
<keyword evidence="3" id="KW-1185">Reference proteome</keyword>
<keyword evidence="1" id="KW-1133">Transmembrane helix</keyword>
<dbReference type="RefSeq" id="XP_066703264.1">
    <property type="nucleotide sequence ID" value="XM_066840637.1"/>
</dbReference>
<keyword evidence="1" id="KW-0472">Membrane</keyword>
<sequence length="295" mass="32353">MTETPSPPTTLHESPLTSILALTTPFLQPPDCSGIFTATRKTTSLHHQGSYYKTVLTVAISDPTNVRFTTCQPPGWAEADPHHRFEFSPAVCPDKWTAYNLNSHGGTSKVACCARPVGLNISFGNIGPPACIKSLTRTPTSLFSATGTTGTTTTQTYTWTHPFPEGIQMHNPYKISWQATDMSTLSPTPPTLTCSGGLYSWDPGEAAEPQHCNDNEGGHTRTSDAVGFWFGACGARIIVAVLLGACVGWWRHHVRRDRKEEKARRAAGLGTVNPDRGLWYRPRASRWRETREGRT</sequence>
<accession>A0ABR1QMW0</accession>
<dbReference type="Proteomes" id="UP001391051">
    <property type="component" value="Unassembled WGS sequence"/>
</dbReference>
<dbReference type="EMBL" id="JAQQWE010000003">
    <property type="protein sequence ID" value="KAK7959561.1"/>
    <property type="molecule type" value="Genomic_DNA"/>
</dbReference>
<comment type="caution">
    <text evidence="2">The sequence shown here is derived from an EMBL/GenBank/DDBJ whole genome shotgun (WGS) entry which is preliminary data.</text>
</comment>
<gene>
    <name evidence="2" type="ORF">PG986_004415</name>
</gene>
<name>A0ABR1QMW0_9PEZI</name>
<proteinExistence type="predicted"/>